<proteinExistence type="predicted"/>
<dbReference type="AlphaFoldDB" id="A0A8W8NIG4"/>
<feature type="transmembrane region" description="Helical" evidence="5">
    <location>
        <begin position="12"/>
        <end position="34"/>
    </location>
</feature>
<evidence type="ECO:0000313" key="6">
    <source>
        <dbReference type="EnsemblMetazoa" id="G6347.1:cds"/>
    </source>
</evidence>
<dbReference type="InterPro" id="IPR004031">
    <property type="entry name" value="PMP22/EMP/MP20/Claudin"/>
</dbReference>
<feature type="transmembrane region" description="Helical" evidence="5">
    <location>
        <begin position="84"/>
        <end position="109"/>
    </location>
</feature>
<dbReference type="Pfam" id="PF00822">
    <property type="entry name" value="PMP22_Claudin"/>
    <property type="match status" value="1"/>
</dbReference>
<evidence type="ECO:0000256" key="5">
    <source>
        <dbReference type="SAM" id="Phobius"/>
    </source>
</evidence>
<keyword evidence="4 5" id="KW-0472">Membrane</keyword>
<evidence type="ECO:0000313" key="7">
    <source>
        <dbReference type="Proteomes" id="UP000005408"/>
    </source>
</evidence>
<feature type="transmembrane region" description="Helical" evidence="5">
    <location>
        <begin position="121"/>
        <end position="141"/>
    </location>
</feature>
<evidence type="ECO:0000256" key="3">
    <source>
        <dbReference type="ARBA" id="ARBA00022989"/>
    </source>
</evidence>
<dbReference type="EnsemblMetazoa" id="G6347.1">
    <property type="protein sequence ID" value="G6347.1:cds"/>
    <property type="gene ID" value="G6347"/>
</dbReference>
<dbReference type="Proteomes" id="UP000005408">
    <property type="component" value="Unassembled WGS sequence"/>
</dbReference>
<keyword evidence="7" id="KW-1185">Reference proteome</keyword>
<dbReference type="Gene3D" id="1.20.140.150">
    <property type="match status" value="1"/>
</dbReference>
<keyword evidence="2 5" id="KW-0812">Transmembrane</keyword>
<evidence type="ECO:0000256" key="4">
    <source>
        <dbReference type="ARBA" id="ARBA00023136"/>
    </source>
</evidence>
<accession>A0A8W8NIG4</accession>
<evidence type="ECO:0000256" key="2">
    <source>
        <dbReference type="ARBA" id="ARBA00022692"/>
    </source>
</evidence>
<reference evidence="6" key="1">
    <citation type="submission" date="2022-08" db="UniProtKB">
        <authorList>
            <consortium name="EnsemblMetazoa"/>
        </authorList>
    </citation>
    <scope>IDENTIFICATION</scope>
    <source>
        <strain evidence="6">05x7-T-G4-1.051#20</strain>
    </source>
</reference>
<evidence type="ECO:0000256" key="1">
    <source>
        <dbReference type="ARBA" id="ARBA00004141"/>
    </source>
</evidence>
<dbReference type="OrthoDB" id="10455658at2759"/>
<feature type="transmembrane region" description="Helical" evidence="5">
    <location>
        <begin position="169"/>
        <end position="189"/>
    </location>
</feature>
<keyword evidence="3 5" id="KW-1133">Transmembrane helix</keyword>
<organism evidence="6 7">
    <name type="scientific">Magallana gigas</name>
    <name type="common">Pacific oyster</name>
    <name type="synonym">Crassostrea gigas</name>
    <dbReference type="NCBI Taxonomy" id="29159"/>
    <lineage>
        <taxon>Eukaryota</taxon>
        <taxon>Metazoa</taxon>
        <taxon>Spiralia</taxon>
        <taxon>Lophotrochozoa</taxon>
        <taxon>Mollusca</taxon>
        <taxon>Bivalvia</taxon>
        <taxon>Autobranchia</taxon>
        <taxon>Pteriomorphia</taxon>
        <taxon>Ostreida</taxon>
        <taxon>Ostreoidea</taxon>
        <taxon>Ostreidae</taxon>
        <taxon>Magallana</taxon>
    </lineage>
</organism>
<dbReference type="GO" id="GO:0016020">
    <property type="term" value="C:membrane"/>
    <property type="evidence" value="ECO:0007669"/>
    <property type="project" value="UniProtKB-SubCell"/>
</dbReference>
<protein>
    <submittedName>
        <fullName evidence="6">Uncharacterized protein</fullName>
    </submittedName>
</protein>
<name>A0A8W8NIG4_MAGGI</name>
<sequence length="220" mass="24514">MSKMFTKQGLSVIRIVSIFLISIALVLQVTAVAADKWSEIDSDYRGLPIKAYQSLWTERVLLDKPHAYPRPKNMENDWKKNLQIIEIVCIFVGIVPLSLLLVVSFVTIITRKIVLAAVFRALAIIMTIIASLLIVVGALLYNYQKVKMFSYNARNPASSYPVYDEKVSYGFLLSVISGVLLSLGAVLEISQLVIADARRSTLSQVQPSDESAKEKSDEKC</sequence>
<comment type="subcellular location">
    <subcellularLocation>
        <location evidence="1">Membrane</location>
        <topology evidence="1">Multi-pass membrane protein</topology>
    </subcellularLocation>
</comment>